<proteinExistence type="predicted"/>
<reference evidence="2" key="1">
    <citation type="submission" date="2012-06" db="EMBL/GenBank/DDBJ databases">
        <title>The complete genome of Flexibacter litoralis DSM 6794.</title>
        <authorList>
            <person name="Lucas S."/>
            <person name="Copeland A."/>
            <person name="Lapidus A."/>
            <person name="Glavina del Rio T."/>
            <person name="Dalin E."/>
            <person name="Tice H."/>
            <person name="Bruce D."/>
            <person name="Goodwin L."/>
            <person name="Pitluck S."/>
            <person name="Peters L."/>
            <person name="Ovchinnikova G."/>
            <person name="Lu M."/>
            <person name="Kyrpides N."/>
            <person name="Mavromatis K."/>
            <person name="Ivanova N."/>
            <person name="Brettin T."/>
            <person name="Detter J.C."/>
            <person name="Han C."/>
            <person name="Larimer F."/>
            <person name="Land M."/>
            <person name="Hauser L."/>
            <person name="Markowitz V."/>
            <person name="Cheng J.-F."/>
            <person name="Hugenholtz P."/>
            <person name="Woyke T."/>
            <person name="Wu D."/>
            <person name="Spring S."/>
            <person name="Lang E."/>
            <person name="Kopitz M."/>
            <person name="Brambilla E."/>
            <person name="Klenk H.-P."/>
            <person name="Eisen J.A."/>
        </authorList>
    </citation>
    <scope>NUCLEOTIDE SEQUENCE [LARGE SCALE GENOMIC DNA]</scope>
    <source>
        <strain evidence="2">ATCC 23117 / DSM 6794 / NBRC 15988 / NCIMB 1366 / Sio-4</strain>
    </source>
</reference>
<evidence type="ECO:0000313" key="1">
    <source>
        <dbReference type="EMBL" id="AFM05609.1"/>
    </source>
</evidence>
<dbReference type="HOGENOM" id="CLU_2616831_0_0_10"/>
<sequence>MGLQEDNLIALHYELVIRKSFDCDRNKHKAHSAYMQNLIWAEQGNNAVNHLPSYEKQLEQIKNDISKAIKKLSVNKLY</sequence>
<evidence type="ECO:0000313" key="2">
    <source>
        <dbReference type="Proteomes" id="UP000006054"/>
    </source>
</evidence>
<dbReference type="KEGG" id="fli:Fleli_3279"/>
<dbReference type="Proteomes" id="UP000006054">
    <property type="component" value="Chromosome"/>
</dbReference>
<dbReference type="RefSeq" id="WP_014799038.1">
    <property type="nucleotide sequence ID" value="NC_018018.1"/>
</dbReference>
<dbReference type="AlphaFoldDB" id="I4ANS4"/>
<gene>
    <name evidence="1" type="ordered locus">Fleli_3279</name>
</gene>
<dbReference type="EMBL" id="CP003345">
    <property type="protein sequence ID" value="AFM05609.1"/>
    <property type="molecule type" value="Genomic_DNA"/>
</dbReference>
<dbReference type="OrthoDB" id="884780at2"/>
<protein>
    <submittedName>
        <fullName evidence="1">Uncharacterized protein</fullName>
    </submittedName>
</protein>
<organism evidence="1 2">
    <name type="scientific">Bernardetia litoralis (strain ATCC 23117 / DSM 6794 / NBRC 15988 / NCIMB 1366 / Fx l1 / Sio-4)</name>
    <name type="common">Flexibacter litoralis</name>
    <dbReference type="NCBI Taxonomy" id="880071"/>
    <lineage>
        <taxon>Bacteria</taxon>
        <taxon>Pseudomonadati</taxon>
        <taxon>Bacteroidota</taxon>
        <taxon>Cytophagia</taxon>
        <taxon>Cytophagales</taxon>
        <taxon>Bernardetiaceae</taxon>
        <taxon>Bernardetia</taxon>
    </lineage>
</organism>
<name>I4ANS4_BERLS</name>
<accession>I4ANS4</accession>
<keyword evidence="2" id="KW-1185">Reference proteome</keyword>